<dbReference type="Pfam" id="PF00005">
    <property type="entry name" value="ABC_tran"/>
    <property type="match status" value="1"/>
</dbReference>
<evidence type="ECO:0000259" key="4">
    <source>
        <dbReference type="PROSITE" id="PS50893"/>
    </source>
</evidence>
<name>A0ABP9RSN8_9ACTN</name>
<evidence type="ECO:0000256" key="3">
    <source>
        <dbReference type="ARBA" id="ARBA00022840"/>
    </source>
</evidence>
<dbReference type="PROSITE" id="PS50893">
    <property type="entry name" value="ABC_TRANSPORTER_2"/>
    <property type="match status" value="1"/>
</dbReference>
<keyword evidence="1" id="KW-0813">Transport</keyword>
<protein>
    <submittedName>
        <fullName evidence="5">ABC transporter ATP-binding protein</fullName>
    </submittedName>
</protein>
<dbReference type="PROSITE" id="PS00211">
    <property type="entry name" value="ABC_TRANSPORTER_1"/>
    <property type="match status" value="1"/>
</dbReference>
<dbReference type="InterPro" id="IPR003439">
    <property type="entry name" value="ABC_transporter-like_ATP-bd"/>
</dbReference>
<dbReference type="Proteomes" id="UP001501570">
    <property type="component" value="Unassembled WGS sequence"/>
</dbReference>
<evidence type="ECO:0000313" key="6">
    <source>
        <dbReference type="Proteomes" id="UP001501570"/>
    </source>
</evidence>
<feature type="domain" description="ABC transporter" evidence="4">
    <location>
        <begin position="4"/>
        <end position="224"/>
    </location>
</feature>
<dbReference type="SUPFAM" id="SSF52540">
    <property type="entry name" value="P-loop containing nucleoside triphosphate hydrolases"/>
    <property type="match status" value="1"/>
</dbReference>
<dbReference type="PANTHER" id="PTHR42939">
    <property type="entry name" value="ABC TRANSPORTER ATP-BINDING PROTEIN ALBC-RELATED"/>
    <property type="match status" value="1"/>
</dbReference>
<keyword evidence="6" id="KW-1185">Reference proteome</keyword>
<organism evidence="5 6">
    <name type="scientific">Rugosimonospora acidiphila</name>
    <dbReference type="NCBI Taxonomy" id="556531"/>
    <lineage>
        <taxon>Bacteria</taxon>
        <taxon>Bacillati</taxon>
        <taxon>Actinomycetota</taxon>
        <taxon>Actinomycetes</taxon>
        <taxon>Micromonosporales</taxon>
        <taxon>Micromonosporaceae</taxon>
        <taxon>Rugosimonospora</taxon>
    </lineage>
</organism>
<dbReference type="InterPro" id="IPR051782">
    <property type="entry name" value="ABC_Transporter_VariousFunc"/>
</dbReference>
<dbReference type="Gene3D" id="3.40.50.300">
    <property type="entry name" value="P-loop containing nucleotide triphosphate hydrolases"/>
    <property type="match status" value="1"/>
</dbReference>
<keyword evidence="3 5" id="KW-0067">ATP-binding</keyword>
<accession>A0ABP9RSN8</accession>
<sequence length="324" mass="33680">MGVIRLESVSKRYGPNRWVLTGVSLEVPAAESVAITGTNGAGKSTLLRILAGLSRPTRGTVSGRPPVVGYVPDRFPPGDRLSATEYLTHLGRVRGLRGATARVRATELLDRLELAGGARAPIRGLSKGNAQKVALAQALMIAPQLLVLDEPWSGLDAAAHGVLGEIISEVVDAGGSVVFTDHRESVIGAHAAHRYTIQAGRVTAVAGGGTIPRELVGWPVDADRTASRQQPADGPPGGQDGTALPSACVVLFAPRRARPREVDWSGLPGVVDLTPVAGGVRIRVTAHACDALLLRALRAGWSVAEVRRDAAGCEARDGGAACSR</sequence>
<dbReference type="InterPro" id="IPR003593">
    <property type="entry name" value="AAA+_ATPase"/>
</dbReference>
<evidence type="ECO:0000256" key="2">
    <source>
        <dbReference type="ARBA" id="ARBA00022741"/>
    </source>
</evidence>
<dbReference type="InterPro" id="IPR027417">
    <property type="entry name" value="P-loop_NTPase"/>
</dbReference>
<keyword evidence="2" id="KW-0547">Nucleotide-binding</keyword>
<gene>
    <name evidence="5" type="ORF">GCM10023322_28540</name>
</gene>
<evidence type="ECO:0000256" key="1">
    <source>
        <dbReference type="ARBA" id="ARBA00022448"/>
    </source>
</evidence>
<dbReference type="GO" id="GO:0005524">
    <property type="term" value="F:ATP binding"/>
    <property type="evidence" value="ECO:0007669"/>
    <property type="project" value="UniProtKB-KW"/>
</dbReference>
<evidence type="ECO:0000313" key="5">
    <source>
        <dbReference type="EMBL" id="GAA5185229.1"/>
    </source>
</evidence>
<proteinExistence type="predicted"/>
<reference evidence="6" key="1">
    <citation type="journal article" date="2019" name="Int. J. Syst. Evol. Microbiol.">
        <title>The Global Catalogue of Microorganisms (GCM) 10K type strain sequencing project: providing services to taxonomists for standard genome sequencing and annotation.</title>
        <authorList>
            <consortium name="The Broad Institute Genomics Platform"/>
            <consortium name="The Broad Institute Genome Sequencing Center for Infectious Disease"/>
            <person name="Wu L."/>
            <person name="Ma J."/>
        </authorList>
    </citation>
    <scope>NUCLEOTIDE SEQUENCE [LARGE SCALE GENOMIC DNA]</scope>
    <source>
        <strain evidence="6">JCM 18304</strain>
    </source>
</reference>
<dbReference type="InterPro" id="IPR017871">
    <property type="entry name" value="ABC_transporter-like_CS"/>
</dbReference>
<dbReference type="PANTHER" id="PTHR42939:SF1">
    <property type="entry name" value="ABC TRANSPORTER ATP-BINDING PROTEIN ALBC-RELATED"/>
    <property type="match status" value="1"/>
</dbReference>
<dbReference type="EMBL" id="BAABJQ010000007">
    <property type="protein sequence ID" value="GAA5185229.1"/>
    <property type="molecule type" value="Genomic_DNA"/>
</dbReference>
<dbReference type="SMART" id="SM00382">
    <property type="entry name" value="AAA"/>
    <property type="match status" value="1"/>
</dbReference>
<comment type="caution">
    <text evidence="5">The sequence shown here is derived from an EMBL/GenBank/DDBJ whole genome shotgun (WGS) entry which is preliminary data.</text>
</comment>